<dbReference type="FlyBase" id="FBgn0026575">
    <property type="gene designation" value="hang"/>
</dbReference>
<dbReference type="RefSeq" id="NP_001138204.1">
    <property type="nucleotide sequence ID" value="NM_001144732.2"/>
</dbReference>
<evidence type="ECO:0000256" key="12">
    <source>
        <dbReference type="SAM" id="MobiDB-lite"/>
    </source>
</evidence>
<feature type="domain" description="C2H2-type" evidence="13">
    <location>
        <begin position="845"/>
        <end position="873"/>
    </location>
</feature>
<dbReference type="Proteomes" id="UP000000803">
    <property type="component" value="Chromosome X"/>
</dbReference>
<dbReference type="ExpressionAtlas" id="B7Z0Z1">
    <property type="expression patterns" value="baseline and differential"/>
</dbReference>
<feature type="domain" description="C2H2-type" evidence="13">
    <location>
        <begin position="1065"/>
        <end position="1093"/>
    </location>
</feature>
<reference evidence="15 17" key="4">
    <citation type="journal article" date="2002" name="Genome Biol.">
        <title>The transposable elements of the Drosophila melanogaster euchromatin: a genomics perspective.</title>
        <authorList>
            <person name="Kaminker J.S."/>
            <person name="Bergman C.M."/>
            <person name="Kronmiller B."/>
            <person name="Carlson J."/>
            <person name="Svirskas R."/>
            <person name="Patel S."/>
            <person name="Frise E."/>
            <person name="Wheeler D.A."/>
            <person name="Lewis S.E."/>
            <person name="Rubin G.M."/>
            <person name="Ashburner M."/>
            <person name="Celniker S.E."/>
        </authorList>
    </citation>
    <scope>NUCLEOTIDE SEQUENCE [LARGE SCALE GENOMIC DNA]</scope>
    <source>
        <strain evidence="17">Berkeley</strain>
    </source>
</reference>
<dbReference type="GO" id="GO:0005634">
    <property type="term" value="C:nucleus"/>
    <property type="evidence" value="ECO:0007669"/>
    <property type="project" value="UniProtKB-SubCell"/>
</dbReference>
<reference evidence="15 17" key="9">
    <citation type="journal article" date="2015" name="G3 (Bethesda)">
        <title>Gene Model Annotations for Drosophila melanogaster: Impact of High-Throughput Data.</title>
        <authorList>
            <consortium name="FlyBase Consortium"/>
            <person name="Matthews B.B."/>
            <person name="Dos Santos G."/>
            <person name="Crosby M.A."/>
            <person name="Emmert D.B."/>
            <person name="St Pierre S.E."/>
            <person name="Gramates L.S."/>
            <person name="Zhou P."/>
            <person name="Schroeder A.J."/>
            <person name="Falls K."/>
            <person name="Strelets V."/>
            <person name="Russo S.M."/>
            <person name="Gelbart W.M."/>
            <person name="null"/>
        </authorList>
    </citation>
    <scope>NUCLEOTIDE SEQUENCE [LARGE SCALE GENOMIC DNA]</scope>
    <source>
        <strain evidence="17">Berkeley</strain>
    </source>
</reference>
<comment type="subcellular location">
    <subcellularLocation>
        <location evidence="1">Nucleus</location>
    </subcellularLocation>
</comment>
<feature type="domain" description="C2H2-type" evidence="13">
    <location>
        <begin position="1342"/>
        <end position="1365"/>
    </location>
</feature>
<dbReference type="Pfam" id="PF07776">
    <property type="entry name" value="zf-AD"/>
    <property type="match status" value="1"/>
</dbReference>
<feature type="domain" description="ZAD" evidence="14">
    <location>
        <begin position="79"/>
        <end position="155"/>
    </location>
</feature>
<evidence type="ECO:0000313" key="17">
    <source>
        <dbReference type="Proteomes" id="UP000000803"/>
    </source>
</evidence>
<reference evidence="15 17" key="11">
    <citation type="journal article" date="2015" name="Genome Res.">
        <title>The Release 6 reference sequence of the Drosophila melanogaster genome.</title>
        <authorList>
            <person name="Hoskins R.A."/>
            <person name="Carlson J.W."/>
            <person name="Wan K.H."/>
            <person name="Park S."/>
            <person name="Mendez I."/>
            <person name="Galle S.E."/>
            <person name="Booth B.W."/>
            <person name="Pfeiffer B.D."/>
            <person name="George R.A."/>
            <person name="Svirskas R."/>
            <person name="Krzywinski M."/>
            <person name="Schein J."/>
            <person name="Accardo M.C."/>
            <person name="Damia E."/>
            <person name="Messina G."/>
            <person name="Mendez-Lago M."/>
            <person name="de Pablos B."/>
            <person name="Demakova O.V."/>
            <person name="Andreyeva E.N."/>
            <person name="Boldyreva L.V."/>
            <person name="Marra M."/>
            <person name="Carvalho A.B."/>
            <person name="Dimitri P."/>
            <person name="Villasante A."/>
            <person name="Zhimulev I.F."/>
            <person name="Rubin G.M."/>
            <person name="Karpen G.H."/>
            <person name="Celniker S.E."/>
        </authorList>
    </citation>
    <scope>NUCLEOTIDE SEQUENCE [LARGE SCALE GENOMIC DNA]</scope>
    <source>
        <strain evidence="17">Berkeley</strain>
    </source>
</reference>
<feature type="compositionally biased region" description="Low complexity" evidence="12">
    <location>
        <begin position="2206"/>
        <end position="2216"/>
    </location>
</feature>
<dbReference type="EMBL" id="AE014298">
    <property type="protein sequence ID" value="ACL82936.1"/>
    <property type="molecule type" value="Genomic_DNA"/>
</dbReference>
<dbReference type="PhylomeDB" id="B7Z0Z1"/>
<keyword evidence="3" id="KW-0677">Repeat</keyword>
<dbReference type="InterPro" id="IPR036236">
    <property type="entry name" value="Znf_C2H2_sf"/>
</dbReference>
<feature type="compositionally biased region" description="Polar residues" evidence="12">
    <location>
        <begin position="941"/>
        <end position="957"/>
    </location>
</feature>
<feature type="compositionally biased region" description="Basic residues" evidence="12">
    <location>
        <begin position="309"/>
        <end position="318"/>
    </location>
</feature>
<feature type="domain" description="C2H2-type" evidence="13">
    <location>
        <begin position="1740"/>
        <end position="1768"/>
    </location>
</feature>
<evidence type="ECO:0000256" key="10">
    <source>
        <dbReference type="PROSITE-ProRule" id="PRU00042"/>
    </source>
</evidence>
<dbReference type="AGR" id="FB:FBgn0026575"/>
<dbReference type="InterPro" id="IPR013087">
    <property type="entry name" value="Znf_C2H2_type"/>
</dbReference>
<keyword evidence="8" id="KW-0804">Transcription</keyword>
<evidence type="ECO:0000256" key="8">
    <source>
        <dbReference type="ARBA" id="ARBA00023163"/>
    </source>
</evidence>
<feature type="region of interest" description="Disordered" evidence="12">
    <location>
        <begin position="1891"/>
        <end position="2129"/>
    </location>
</feature>
<evidence type="ECO:0000256" key="9">
    <source>
        <dbReference type="ARBA" id="ARBA00023242"/>
    </source>
</evidence>
<dbReference type="Gene3D" id="3.30.160.60">
    <property type="entry name" value="Classic Zinc Finger"/>
    <property type="match status" value="7"/>
</dbReference>
<reference evidence="15 17" key="1">
    <citation type="journal article" date="2000" name="Science">
        <title>The genome sequence of Drosophila melanogaster.</title>
        <authorList>
            <person name="Adams M.D."/>
            <person name="Celniker S.E."/>
            <person name="Holt R.A."/>
            <person name="Evans C.A."/>
            <person name="Gocayne J.D."/>
            <person name="Amanatides P.G."/>
            <person name="Scherer S.E."/>
            <person name="Li P.W."/>
            <person name="Hoskins R.A."/>
            <person name="Galle R.F."/>
            <person name="George R.A."/>
            <person name="Lewis S.E."/>
            <person name="Richards S."/>
            <person name="Ashburner M."/>
            <person name="Henderson S.N."/>
            <person name="Sutton G.G."/>
            <person name="Wortman J.R."/>
            <person name="Yandell M.D."/>
            <person name="Zhang Q."/>
            <person name="Chen L.X."/>
            <person name="Brandon R.C."/>
            <person name="Rogers Y.H."/>
            <person name="Blazej R.G."/>
            <person name="Champe M."/>
            <person name="Pfeiffer B.D."/>
            <person name="Wan K.H."/>
            <person name="Doyle C."/>
            <person name="Baxter E.G."/>
            <person name="Helt G."/>
            <person name="Nelson C.R."/>
            <person name="Gabor G.L."/>
            <person name="Abril J.F."/>
            <person name="Agbayani A."/>
            <person name="An H.J."/>
            <person name="Andrews-Pfannkoch C."/>
            <person name="Baldwin D."/>
            <person name="Ballew R.M."/>
            <person name="Basu A."/>
            <person name="Baxendale J."/>
            <person name="Bayraktaroglu L."/>
            <person name="Beasley E.M."/>
            <person name="Beeson K.Y."/>
            <person name="Benos P.V."/>
            <person name="Berman B.P."/>
            <person name="Bhandari D."/>
            <person name="Bolshakov S."/>
            <person name="Borkova D."/>
            <person name="Botchan M.R."/>
            <person name="Bouck J."/>
            <person name="Brokstein P."/>
            <person name="Brottier P."/>
            <person name="Burtis K.C."/>
            <person name="Busam D.A."/>
            <person name="Butler H."/>
            <person name="Cadieu E."/>
            <person name="Center A."/>
            <person name="Chandra I."/>
            <person name="Cherry J.M."/>
            <person name="Cawley S."/>
            <person name="Dahlke C."/>
            <person name="Davenport L.B."/>
            <person name="Davies P."/>
            <person name="de Pablos B."/>
            <person name="Delcher A."/>
            <person name="Deng Z."/>
            <person name="Mays A.D."/>
            <person name="Dew I."/>
            <person name="Dietz S.M."/>
            <person name="Dodson K."/>
            <person name="Doup L.E."/>
            <person name="Downes M."/>
            <person name="Dugan-Rocha S."/>
            <person name="Dunkov B.C."/>
            <person name="Dunn P."/>
            <person name="Durbin K.J."/>
            <person name="Evangelista C.C."/>
            <person name="Ferraz C."/>
            <person name="Ferriera S."/>
            <person name="Fleischmann W."/>
            <person name="Fosler C."/>
            <person name="Gabrielian A.E."/>
            <person name="Garg N.S."/>
            <person name="Gelbart W.M."/>
            <person name="Glasser K."/>
            <person name="Glodek A."/>
            <person name="Gong F."/>
            <person name="Gorrell J.H."/>
            <person name="Gu Z."/>
            <person name="Guan P."/>
            <person name="Harris M."/>
            <person name="Harris N.L."/>
            <person name="Harvey D."/>
            <person name="Heiman T.J."/>
            <person name="Hernandez J.R."/>
            <person name="Houck J."/>
            <person name="Hostin D."/>
            <person name="Houston K.A."/>
            <person name="Howland T.J."/>
            <person name="Wei M.H."/>
            <person name="Ibegwam C."/>
            <person name="Jalali M."/>
            <person name="Kalush F."/>
            <person name="Karpen G.H."/>
            <person name="Ke Z."/>
            <person name="Kennison J.A."/>
            <person name="Ketchum K.A."/>
            <person name="Kimmel B.E."/>
            <person name="Kodira C.D."/>
            <person name="Kraft C."/>
            <person name="Kravitz S."/>
            <person name="Kulp D."/>
            <person name="Lai Z."/>
            <person name="Lasko P."/>
            <person name="Lei Y."/>
            <person name="Levitsky A.A."/>
            <person name="Li J."/>
            <person name="Li Z."/>
            <person name="Liang Y."/>
            <person name="Lin X."/>
            <person name="Liu X."/>
            <person name="Mattei B."/>
            <person name="McIntosh T.C."/>
            <person name="McLeod M.P."/>
            <person name="McPherson D."/>
            <person name="Merkulov G."/>
            <person name="Milshina N.V."/>
            <person name="Mobarry C."/>
            <person name="Morris J."/>
            <person name="Moshrefi A."/>
            <person name="Mount S.M."/>
            <person name="Moy M."/>
            <person name="Murphy B."/>
            <person name="Murphy L."/>
            <person name="Muzny D.M."/>
            <person name="Nelson D.L."/>
            <person name="Nelson D.R."/>
            <person name="Nelson K.A."/>
            <person name="Nixon K."/>
            <person name="Nusskern D.R."/>
            <person name="Pacleb J.M."/>
            <person name="Palazzolo M."/>
            <person name="Pittman G.S."/>
            <person name="Pan S."/>
            <person name="Pollard J."/>
            <person name="Puri V."/>
            <person name="Reese M.G."/>
            <person name="Reinert K."/>
            <person name="Remington K."/>
            <person name="Saunders R.D."/>
            <person name="Scheeler F."/>
            <person name="Shen H."/>
            <person name="Shue B.C."/>
            <person name="Siden-Kiamos I."/>
            <person name="Simpson M."/>
            <person name="Skupski M.P."/>
            <person name="Smith T."/>
            <person name="Spier E."/>
            <person name="Spradling A.C."/>
            <person name="Stapleton M."/>
            <person name="Strong R."/>
            <person name="Sun E."/>
            <person name="Svirskas R."/>
            <person name="Tector C."/>
            <person name="Turner R."/>
            <person name="Venter E."/>
            <person name="Wang A.H."/>
            <person name="Wang X."/>
            <person name="Wang Z.Y."/>
            <person name="Wassarman D.A."/>
            <person name="Weinstock G.M."/>
            <person name="Weissenbach J."/>
            <person name="Williams S.M."/>
            <person name="WoodageT"/>
            <person name="Worley K.C."/>
            <person name="Wu D."/>
            <person name="Yang S."/>
            <person name="Yao Q.A."/>
            <person name="Ye J."/>
            <person name="Yeh R.F."/>
            <person name="Zaveri J.S."/>
            <person name="Zhan M."/>
            <person name="Zhang G."/>
            <person name="Zhao Q."/>
            <person name="Zheng L."/>
            <person name="Zheng X.H."/>
            <person name="Zhong F.N."/>
            <person name="Zhong W."/>
            <person name="Zhou X."/>
            <person name="Zhu S."/>
            <person name="Zhu X."/>
            <person name="Smith H.O."/>
            <person name="Gibbs R.A."/>
            <person name="Myers E.W."/>
            <person name="Rubin G.M."/>
            <person name="Venter J.C."/>
        </authorList>
    </citation>
    <scope>NUCLEOTIDE SEQUENCE [LARGE SCALE GENOMIC DNA]</scope>
    <source>
        <strain evidence="17">Berkeley</strain>
    </source>
</reference>
<feature type="domain" description="C2H2-type" evidence="13">
    <location>
        <begin position="1418"/>
        <end position="1440"/>
    </location>
</feature>
<dbReference type="Pfam" id="PF12874">
    <property type="entry name" value="zf-met"/>
    <property type="match status" value="2"/>
</dbReference>
<feature type="compositionally biased region" description="Polar residues" evidence="12">
    <location>
        <begin position="440"/>
        <end position="466"/>
    </location>
</feature>
<evidence type="ECO:0000256" key="6">
    <source>
        <dbReference type="ARBA" id="ARBA00023015"/>
    </source>
</evidence>
<organism evidence="15 17">
    <name type="scientific">Drosophila melanogaster</name>
    <name type="common">Fruit fly</name>
    <dbReference type="NCBI Taxonomy" id="7227"/>
    <lineage>
        <taxon>Eukaryota</taxon>
        <taxon>Metazoa</taxon>
        <taxon>Ecdysozoa</taxon>
        <taxon>Arthropoda</taxon>
        <taxon>Hexapoda</taxon>
        <taxon>Insecta</taxon>
        <taxon>Pterygota</taxon>
        <taxon>Neoptera</taxon>
        <taxon>Endopterygota</taxon>
        <taxon>Diptera</taxon>
        <taxon>Brachycera</taxon>
        <taxon>Muscomorpha</taxon>
        <taxon>Ephydroidea</taxon>
        <taxon>Drosophilidae</taxon>
        <taxon>Drosophila</taxon>
        <taxon>Sophophora</taxon>
    </lineage>
</organism>
<feature type="compositionally biased region" description="Low complexity" evidence="12">
    <location>
        <begin position="319"/>
        <end position="329"/>
    </location>
</feature>
<feature type="compositionally biased region" description="Acidic residues" evidence="12">
    <location>
        <begin position="1535"/>
        <end position="1547"/>
    </location>
</feature>
<feature type="compositionally biased region" description="Acidic residues" evidence="12">
    <location>
        <begin position="2046"/>
        <end position="2093"/>
    </location>
</feature>
<evidence type="ECO:0000259" key="14">
    <source>
        <dbReference type="PROSITE" id="PS51915"/>
    </source>
</evidence>
<dbReference type="GO" id="GO:0003677">
    <property type="term" value="F:DNA binding"/>
    <property type="evidence" value="ECO:0007669"/>
    <property type="project" value="UniProtKB-KW"/>
</dbReference>
<dbReference type="InterPro" id="IPR012934">
    <property type="entry name" value="Znf_AD"/>
</dbReference>
<dbReference type="CTD" id="32613"/>
<keyword evidence="7" id="KW-0238">DNA-binding</keyword>
<evidence type="ECO:0000313" key="15">
    <source>
        <dbReference type="EMBL" id="ACL82936.1"/>
    </source>
</evidence>
<feature type="compositionally biased region" description="Low complexity" evidence="12">
    <location>
        <begin position="282"/>
        <end position="308"/>
    </location>
</feature>
<feature type="binding site" evidence="11">
    <location>
        <position position="131"/>
    </location>
    <ligand>
        <name>Zn(2+)</name>
        <dbReference type="ChEBI" id="CHEBI:29105"/>
    </ligand>
</feature>
<reference evidence="15 17" key="5">
    <citation type="journal article" date="2002" name="Genome Biol.">
        <title>Heterochromatic sequences in a Drosophila whole-genome shotgun assembly.</title>
        <authorList>
            <person name="Hoskins R.A."/>
            <person name="Smith C.D."/>
            <person name="Carlson J.W."/>
            <person name="Carvalho A.B."/>
            <person name="Halpern A."/>
            <person name="Kaminker J.S."/>
            <person name="Kennedy C."/>
            <person name="Mungall C.J."/>
            <person name="Sullivan B.A."/>
            <person name="Sutton G.G."/>
            <person name="Yasuhara J.C."/>
            <person name="Wakimoto B.T."/>
            <person name="Myers E.W."/>
            <person name="Celniker S.E."/>
            <person name="Rubin G.M."/>
            <person name="Karpen G.H."/>
        </authorList>
    </citation>
    <scope>NUCLEOTIDE SEQUENCE [LARGE SCALE GENOMIC DNA]</scope>
    <source>
        <strain evidence="17">Berkeley</strain>
    </source>
</reference>
<feature type="binding site" evidence="11">
    <location>
        <position position="84"/>
    </location>
    <ligand>
        <name>Zn(2+)</name>
        <dbReference type="ChEBI" id="CHEBI:29105"/>
    </ligand>
</feature>
<reference evidence="15 17" key="10">
    <citation type="journal article" date="2015" name="G3 (Bethesda)">
        <title>Gene Model Annotations for Drosophila melanogaster: The Rule-Benders.</title>
        <authorList>
            <consortium name="FlyBase Consortium"/>
            <person name="Crosby M.A."/>
            <person name="Gramates L.S."/>
            <person name="Dos Santos G."/>
            <person name="Matthews B.B."/>
            <person name="St Pierre S.E."/>
            <person name="Zhou P."/>
            <person name="Schroeder A.J."/>
            <person name="Falls K."/>
            <person name="Emmert D.B."/>
            <person name="Russo S.M."/>
            <person name="Gelbart W.M."/>
            <person name="null"/>
        </authorList>
    </citation>
    <scope>NUCLEOTIDE SEQUENCE [LARGE SCALE GENOMIC DNA]</scope>
    <source>
        <strain evidence="17">Berkeley</strain>
    </source>
</reference>
<dbReference type="Gene3D" id="3.40.1800.20">
    <property type="match status" value="1"/>
</dbReference>
<reference evidence="15 17" key="2">
    <citation type="journal article" date="2002" name="Genome Biol.">
        <title>Finishing a whole-genome shotgun: release 3 of the Drosophila melanogaster euchromatic genome sequence.</title>
        <authorList>
            <person name="Celniker S.E."/>
            <person name="Wheeler D.A."/>
            <person name="Kronmiller B."/>
            <person name="Carlson J.W."/>
            <person name="Halpern A."/>
            <person name="Patel S."/>
            <person name="Adams M."/>
            <person name="Champe M."/>
            <person name="Dugan S.P."/>
            <person name="Frise E."/>
            <person name="Hodgson A."/>
            <person name="George R.A."/>
            <person name="Hoskins R.A."/>
            <person name="Laverty T."/>
            <person name="Muzny D.M."/>
            <person name="Nelson C.R."/>
            <person name="Pacleb J.M."/>
            <person name="Park S."/>
            <person name="Pfeiffer B.D."/>
            <person name="Richards S."/>
            <person name="Sodergren E.J."/>
            <person name="Svirskas R."/>
            <person name="Tabor P.E."/>
            <person name="Wan K."/>
            <person name="Stapleton M."/>
            <person name="Sutton G.G."/>
            <person name="Venter C."/>
            <person name="Weinstock G."/>
            <person name="Scherer S.E."/>
            <person name="Myers E.W."/>
            <person name="Gibbs R.A."/>
            <person name="Rubin G.M."/>
        </authorList>
    </citation>
    <scope>NUCLEOTIDE SEQUENCE [LARGE SCALE GENOMIC DNA]</scope>
    <source>
        <strain evidence="17">Berkeley</strain>
    </source>
</reference>
<evidence type="ECO:0000256" key="7">
    <source>
        <dbReference type="ARBA" id="ARBA00023125"/>
    </source>
</evidence>
<dbReference type="PANTHER" id="PTHR16515">
    <property type="entry name" value="PR DOMAIN ZINC FINGER PROTEIN"/>
    <property type="match status" value="1"/>
</dbReference>
<feature type="domain" description="C2H2-type" evidence="13">
    <location>
        <begin position="1034"/>
        <end position="1062"/>
    </location>
</feature>
<feature type="compositionally biased region" description="Basic residues" evidence="12">
    <location>
        <begin position="339"/>
        <end position="354"/>
    </location>
</feature>
<dbReference type="PROSITE" id="PS50157">
    <property type="entry name" value="ZINC_FINGER_C2H2_2"/>
    <property type="match status" value="13"/>
</dbReference>
<feature type="compositionally biased region" description="Low complexity" evidence="12">
    <location>
        <begin position="1005"/>
        <end position="1023"/>
    </location>
</feature>
<feature type="compositionally biased region" description="Low complexity" evidence="12">
    <location>
        <begin position="2097"/>
        <end position="2115"/>
    </location>
</feature>
<dbReference type="InterPro" id="IPR003604">
    <property type="entry name" value="Matrin/U1-like-C_Znf_C2H2"/>
</dbReference>
<dbReference type="GeneID" id="32613"/>
<reference evidence="15 17" key="8">
    <citation type="journal article" date="2007" name="Science">
        <title>Sequence finishing and mapping of Drosophila melanogaster heterochromatin.</title>
        <authorList>
            <person name="Hoskins R.A."/>
            <person name="Carlson J.W."/>
            <person name="Kennedy C."/>
            <person name="Acevedo D."/>
            <person name="Evans-Holm M."/>
            <person name="Frise E."/>
            <person name="Wan K.H."/>
            <person name="Park S."/>
            <person name="Mendez-Lago M."/>
            <person name="Rossi F."/>
            <person name="Villasante A."/>
            <person name="Dimitri P."/>
            <person name="Karpen G.H."/>
            <person name="Celniker S.E."/>
        </authorList>
    </citation>
    <scope>NUCLEOTIDE SEQUENCE [LARGE SCALE GENOMIC DNA]</scope>
    <source>
        <strain evidence="17">Berkeley</strain>
    </source>
</reference>
<dbReference type="OrthoDB" id="6077919at2759"/>
<dbReference type="SMART" id="SM00868">
    <property type="entry name" value="zf-AD"/>
    <property type="match status" value="1"/>
</dbReference>
<proteinExistence type="evidence at protein level"/>
<feature type="compositionally biased region" description="Low complexity" evidence="12">
    <location>
        <begin position="1961"/>
        <end position="1979"/>
    </location>
</feature>
<reference evidence="15 17" key="3">
    <citation type="journal article" date="2002" name="Genome Biol.">
        <title>Annotation of the Drosophila melanogaster euchromatic genome: a systematic review.</title>
        <authorList>
            <person name="Misra S."/>
            <person name="Crosby M.A."/>
            <person name="Mungall C.J."/>
            <person name="Matthews B.B."/>
            <person name="Campbell K.S."/>
            <person name="Hradecky P."/>
            <person name="Huang Y."/>
            <person name="Kaminker J.S."/>
            <person name="Millburn G.H."/>
            <person name="Prochnik S.E."/>
            <person name="Smith C.D."/>
            <person name="Tupy J.L."/>
            <person name="Whitfied E.J."/>
            <person name="Bayraktaroglu L."/>
            <person name="Berman B.P."/>
            <person name="Bettencourt B.R."/>
            <person name="Celniker S.E."/>
            <person name="de Grey A.D."/>
            <person name="Drysdale R.A."/>
            <person name="Harris N.L."/>
            <person name="Richter J."/>
            <person name="Russo S."/>
            <person name="Schroeder A.J."/>
            <person name="Shu S.Q."/>
            <person name="Stapleton M."/>
            <person name="Yamada C."/>
            <person name="Ashburner M."/>
            <person name="Gelbart W.M."/>
            <person name="Rubin G.M."/>
            <person name="Lewis S.E."/>
        </authorList>
    </citation>
    <scope>GENOME REANNOTATION</scope>
    <source>
        <strain evidence="17">Berkeley</strain>
    </source>
</reference>
<accession>B7Z0Z1</accession>
<feature type="domain" description="C2H2-type" evidence="13">
    <location>
        <begin position="1816"/>
        <end position="1843"/>
    </location>
</feature>
<feature type="compositionally biased region" description="Acidic residues" evidence="12">
    <location>
        <begin position="1980"/>
        <end position="2022"/>
    </location>
</feature>
<feature type="binding site" evidence="11">
    <location>
        <position position="81"/>
    </location>
    <ligand>
        <name>Zn(2+)</name>
        <dbReference type="ChEBI" id="CHEBI:29105"/>
    </ligand>
</feature>
<dbReference type="SMART" id="SM00451">
    <property type="entry name" value="ZnF_U1"/>
    <property type="match status" value="3"/>
</dbReference>
<reference evidence="15 17" key="6">
    <citation type="journal article" date="2005" name="PLoS Comput. Biol.">
        <title>Combined evidence annotation of transposable elements in genome sequences.</title>
        <authorList>
            <person name="Quesneville H."/>
            <person name="Bergman C.M."/>
            <person name="Andrieu O."/>
            <person name="Autard D."/>
            <person name="Nouaud D."/>
            <person name="Ashburner M."/>
            <person name="Anxolabehere D."/>
        </authorList>
    </citation>
    <scope>NUCLEOTIDE SEQUENCE [LARGE SCALE GENOMIC DNA]</scope>
    <source>
        <strain evidence="17">Berkeley</strain>
    </source>
</reference>
<keyword evidence="6" id="KW-0805">Transcription regulation</keyword>
<protein>
    <submittedName>
        <fullName evidence="15">Hangover, isoform C</fullName>
    </submittedName>
</protein>
<dbReference type="SMART" id="SM00355">
    <property type="entry name" value="ZnF_C2H2"/>
    <property type="match status" value="19"/>
</dbReference>
<dbReference type="PaxDb" id="7227-FBpp0288508"/>
<evidence type="ECO:0000256" key="1">
    <source>
        <dbReference type="ARBA" id="ARBA00004123"/>
    </source>
</evidence>
<feature type="compositionally biased region" description="Low complexity" evidence="12">
    <location>
        <begin position="1709"/>
        <end position="1731"/>
    </location>
</feature>
<evidence type="ECO:0000313" key="16">
    <source>
        <dbReference type="FlyBase" id="FBgn0026575"/>
    </source>
</evidence>
<dbReference type="VEuPathDB" id="VectorBase:FBgn0026575"/>
<dbReference type="InterPro" id="IPR050331">
    <property type="entry name" value="Zinc_finger"/>
</dbReference>
<sequence length="2223" mass="242325">MCDAAAATATTTTTAAVAAAVATTTASVALEATATQPGTTTTTVATASAGTTSPEAAIPTAATATSARNSNSERSARQNCCRLCIAPQTECISIINSYAADKEPLSTKIHNCVGIKVTPQDRLSQQICHACISYLNSWQSFKNRCFSSQAKQRQWLDTNKSKLLNYLDLNSAENGGGGFFDQHLHQQQQHHQHLENELEAEKEKATPTAASTAANILDGIHSLKKRKSLTVYVSPKPQQMQQHQLQQLQLQPPARMTATISSAQQSLQTLLLQVPASAAASCSSTSTSTTSASQQREQQQHQQRQQSHQYRRYHHHHQQQQQQQQQQHNQRGKQMLPHHQQHQQQHHRRQRQFRPQRPLPVPVVNPAPTLRKFKPKLYLPLDITVPPLPPLPTIPSIPTLPPVGPGSIAPPPAAELLPGISGVAGMVESLSLSLPLDFSQSCSSSGHVQHQQAGGLATSTTTSNPPGSVVSATPSASVSASASASASVSTAPLLMPPLPAMPIKDEPIDTDDDYQMKSIDESDDMVDPTMFLERSEHEGDVPLTASDYDYTAQHGVNASSVAASLPPNAVANVAAAGDSKVASCRACSLQFSTRANARRHERNLHPNLFQLSTDSPHNTPITKPTPALAAALEMQRAAAAAATAEANRAAGAAGGNISTQKYRQVVMNAFIKCEGGGYDYDNPEQYRPLLTRDKVEFIEQNDEFLEQYQTMTCRCCNKYFSTYKNFMAHVRKKYPQLPRNLCFNCLKMNDSKALFISHLKKRNCINLFRVLNALRGKTTTVVVPIADDVADDGATGSIPVADAGAGVVAMNSPTVTASGEVVTPGGGSERPEKLRAKELLVNKLYECKLCPKGFRTKHEFRTHVYDKHADVQRKDNNSIQCSFCGLDFADPVDRRRHYNNMDCIVRLRCMTCDAKLETHQRFLDHVYQDHLGGVGGGAVSDNASTTGSGMARSNSMEHSPGKRSLLGALGVGSSAEESRSSSAAPPLTSTPKLAGGNQVGGGGSTSASAAAAAQSSANRDASAPKSQYFSRMPQVCPICGQQYNNYNNVLRHMESKHPNKLPETYKCVRCGLGYPRISYLREHMINVHGVDKNRHSGGFEYIVNADAVKLADGSTPNVYTGRYDYVMKDLMSITNGGTLDDEEEEPGSVAKKMRLDDSSNNSSLVGVASQQKECPICNAVFSNNIGLSNHMRSHYTASNAVNAALAAANRMTPKSLTITATPATDSELGVGGTMSESAPATPANVPPAMANQTPQEQAVFRRSLDQAADRRFRRMRCRICQRRFSSKKSYRYHMLTDHQVQNVQFIKCKLCNAEFAYEKGLKVHLFKVHGKAIKDEMIIKQFECDVCSIVYSSESELQQHKRSVHKLTSASASTSASTSSKIDDDSLMDDGKPTSSDLADLSTLAAGGSTASAPLYWYQCKYCPSNFNTNKKLAIHINSHDEFDSNDYSCKDCGNVYSGRKSLWVHRYKKHPQVPNPAECSLCRKVFFDRQMHDNHTPTCNRKPITSTGAHQQQDGQLHSHHTAKRTIFRHKTGDDDDEEDDDEQQQLEERANSDGNGTTVGVASGSTAAAGTSLKIRIPEVACTICGARFTDQEHFSKHIQKHEQELYVDNPLAAMFDDGPADAGQFQVERQNENGEYACDLCAKTFPQVIALKVHRKWHFRGDSKQNPIDGEATQLTNNNHTTNNNNNNSMHLRELHAVGLMPNQQQQSLNNSCNSSMNHNNNSSSNRSKSMKRKRELKCEYCASTFISNNNLRRHMYELHKHEVSNLPEPPVIVVDDHLTCRRCQLKFDTKELWIEHKLADAKVVRPFCPFQWGCDLCGEYLSRKEKLMNHINNHLKEEVIVPVATKAAIERTAAMESAAADANAAATLSALGEGAETEDQFAEKVEAAGATTTDKLTNPDEEDSDDLDEDSSGDDDDSSGTGDDDDDDDSDDDEDGEGEDEDEEGDGGEGEDEEGVQPPAQLLPQQQHKTDLNLNQDDDDLVEEVISSDDDEDDDGEVESDDDDEDDDDEEDDVEEPEPVGLTVRPLMNGKSKMPPLIVASSDDEDDGVMPIEDIIEEEFDEDADPDPEDAIEEVDEDDLDEGEVEDEPNVVSTASFSESESSTTTTSNSHSHSHSTGERRKKAVDQLNDPGFTCDLCQLCFDSQELLQSHIKSHILNGPKLSTVSAAAAAAAAAATASSKATALLTAAKAKPDSKSAVLANNNNSKTSSKTVAAGATN</sequence>
<feature type="domain" description="C2H2-type" evidence="13">
    <location>
        <begin position="1448"/>
        <end position="1471"/>
    </location>
</feature>
<dbReference type="PANTHER" id="PTHR16515:SF49">
    <property type="entry name" value="GASTRULA ZINC FINGER PROTEIN XLCGF49.1-LIKE-RELATED"/>
    <property type="match status" value="1"/>
</dbReference>
<feature type="domain" description="C2H2-type" evidence="13">
    <location>
        <begin position="2137"/>
        <end position="2164"/>
    </location>
</feature>
<dbReference type="PROSITE" id="PS00028">
    <property type="entry name" value="ZINC_FINGER_C2H2_1"/>
    <property type="match status" value="15"/>
</dbReference>
<evidence type="ECO:0000256" key="2">
    <source>
        <dbReference type="ARBA" id="ARBA00022723"/>
    </source>
</evidence>
<dbReference type="Pfam" id="PF00096">
    <property type="entry name" value="zf-C2H2"/>
    <property type="match status" value="3"/>
</dbReference>
<evidence type="ECO:0000256" key="11">
    <source>
        <dbReference type="PROSITE-ProRule" id="PRU01263"/>
    </source>
</evidence>
<dbReference type="Pfam" id="PF13894">
    <property type="entry name" value="zf-C2H2_4"/>
    <property type="match status" value="1"/>
</dbReference>
<keyword evidence="2 11" id="KW-0479">Metal-binding</keyword>
<feature type="region of interest" description="Disordered" evidence="12">
    <location>
        <begin position="2197"/>
        <end position="2223"/>
    </location>
</feature>
<reference evidence="15 17" key="7">
    <citation type="journal article" date="2007" name="Science">
        <title>The Release 5.1 annotation of Drosophila melanogaster heterochromatin.</title>
        <authorList>
            <person name="Smith C.D."/>
            <person name="Shu S."/>
            <person name="Mungall C.J."/>
            <person name="Karpen G.H."/>
        </authorList>
    </citation>
    <scope>NUCLEOTIDE SEQUENCE [LARGE SCALE GENOMIC DNA]</scope>
    <source>
        <strain evidence="17">Berkeley</strain>
    </source>
</reference>
<evidence type="ECO:0000256" key="3">
    <source>
        <dbReference type="ARBA" id="ARBA00022737"/>
    </source>
</evidence>
<feature type="binding site" evidence="11">
    <location>
        <position position="128"/>
    </location>
    <ligand>
        <name>Zn(2+)</name>
        <dbReference type="ChEBI" id="CHEBI:29105"/>
    </ligand>
</feature>
<evidence type="ECO:0000259" key="13">
    <source>
        <dbReference type="PROSITE" id="PS50157"/>
    </source>
</evidence>
<feature type="domain" description="C2H2-type" evidence="13">
    <location>
        <begin position="1172"/>
        <end position="1194"/>
    </location>
</feature>
<dbReference type="FunFam" id="3.40.1800.20:FF:000007">
    <property type="entry name" value="Hangover, isoform C"/>
    <property type="match status" value="1"/>
</dbReference>
<keyword evidence="17" id="KW-1185">Reference proteome</keyword>
<keyword evidence="5 11" id="KW-0862">Zinc</keyword>
<evidence type="ECO:0007829" key="18">
    <source>
        <dbReference type="PeptideAtlas" id="B7Z0Z1"/>
    </source>
</evidence>
<dbReference type="BioGRID-ORCS" id="32613">
    <property type="hits" value="1 hit in 1 CRISPR screen"/>
</dbReference>
<dbReference type="SUPFAM" id="SSF57716">
    <property type="entry name" value="Glucocorticoid receptor-like (DNA-binding domain)"/>
    <property type="match status" value="1"/>
</dbReference>
<dbReference type="Bgee" id="FBgn0026575">
    <property type="expression patterns" value="Expressed in spermatocyte cyst cell (Drosophila) in testis and 295 other cell types or tissues"/>
</dbReference>
<feature type="region of interest" description="Disordered" evidence="12">
    <location>
        <begin position="1709"/>
        <end position="1735"/>
    </location>
</feature>
<evidence type="ECO:0000256" key="4">
    <source>
        <dbReference type="ARBA" id="ARBA00022771"/>
    </source>
</evidence>
<feature type="domain" description="C2H2-type" evidence="13">
    <location>
        <begin position="1639"/>
        <end position="1666"/>
    </location>
</feature>
<dbReference type="PROSITE" id="PS51915">
    <property type="entry name" value="ZAD"/>
    <property type="match status" value="1"/>
</dbReference>
<feature type="region of interest" description="Disordered" evidence="12">
    <location>
        <begin position="1224"/>
        <end position="1255"/>
    </location>
</feature>
<feature type="domain" description="C2H2-type" evidence="13">
    <location>
        <begin position="1582"/>
        <end position="1609"/>
    </location>
</feature>
<evidence type="ECO:0000256" key="5">
    <source>
        <dbReference type="ARBA" id="ARBA00022833"/>
    </source>
</evidence>
<feature type="region of interest" description="Disordered" evidence="12">
    <location>
        <begin position="1497"/>
        <end position="1565"/>
    </location>
</feature>
<keyword evidence="4 10" id="KW-0863">Zinc-finger</keyword>
<dbReference type="GO" id="GO:0008270">
    <property type="term" value="F:zinc ion binding"/>
    <property type="evidence" value="ECO:0007669"/>
    <property type="project" value="UniProtKB-UniRule"/>
</dbReference>
<feature type="region of interest" description="Disordered" evidence="12">
    <location>
        <begin position="282"/>
        <end position="367"/>
    </location>
</feature>
<dbReference type="OMA" id="ECEVCSI"/>
<feature type="region of interest" description="Disordered" evidence="12">
    <location>
        <begin position="938"/>
        <end position="1026"/>
    </location>
</feature>
<feature type="compositionally biased region" description="Polar residues" evidence="12">
    <location>
        <begin position="1497"/>
        <end position="1517"/>
    </location>
</feature>
<feature type="region of interest" description="Disordered" evidence="12">
    <location>
        <begin position="440"/>
        <end position="474"/>
    </location>
</feature>
<feature type="domain" description="C2H2-type" evidence="13">
    <location>
        <begin position="582"/>
        <end position="605"/>
    </location>
</feature>
<keyword evidence="9" id="KW-0539">Nucleus</keyword>
<feature type="compositionally biased region" description="Acidic residues" evidence="12">
    <location>
        <begin position="1903"/>
        <end position="1959"/>
    </location>
</feature>
<keyword evidence="18" id="KW-1267">Proteomics identification</keyword>
<feature type="compositionally biased region" description="Low complexity" evidence="12">
    <location>
        <begin position="980"/>
        <end position="991"/>
    </location>
</feature>
<feature type="compositionally biased region" description="Basic residues" evidence="12">
    <location>
        <begin position="1519"/>
        <end position="1531"/>
    </location>
</feature>
<name>B7Z0Z1_DROME</name>
<gene>
    <name evidence="15 16" type="primary">hang</name>
    <name evidence="15" type="synonym">BcDNA:GM07804</name>
    <name evidence="15" type="synonym">BcDNA:LD22118</name>
    <name evidence="15" type="synonym">CG4411</name>
    <name evidence="15" type="synonym">CG4416</name>
    <name evidence="15" type="synonym">Dmel\CG32575</name>
    <name evidence="15" type="synonym">HANG</name>
    <name evidence="15" type="synonym">Hang</name>
    <name evidence="15" type="synonym">LD22118</name>
    <name evidence="15 16" type="ORF">CG32575</name>
    <name evidence="15" type="ORF">Dmel_CG32575</name>
</gene>
<dbReference type="SUPFAM" id="SSF57667">
    <property type="entry name" value="beta-beta-alpha zinc fingers"/>
    <property type="match status" value="4"/>
</dbReference>